<accession>A0A4U5TWC8</accession>
<dbReference type="EMBL" id="SWMU01000001">
    <property type="protein sequence ID" value="TKS57548.1"/>
    <property type="molecule type" value="Genomic_DNA"/>
</dbReference>
<evidence type="ECO:0000313" key="2">
    <source>
        <dbReference type="EMBL" id="TKS57548.1"/>
    </source>
</evidence>
<reference evidence="2 3" key="1">
    <citation type="submission" date="2019-04" db="EMBL/GenBank/DDBJ databases">
        <title>Psychroflexus halotolerans sp. nov., isolated from a marine solar saltern.</title>
        <authorList>
            <person name="Feng X."/>
        </authorList>
    </citation>
    <scope>NUCLEOTIDE SEQUENCE [LARGE SCALE GENOMIC DNA]</scope>
    <source>
        <strain evidence="2 3">WDS2C27</strain>
    </source>
</reference>
<protein>
    <submittedName>
        <fullName evidence="2">Carboxypeptidase-like regulatory domain-containing protein</fullName>
    </submittedName>
</protein>
<evidence type="ECO:0000256" key="1">
    <source>
        <dbReference type="SAM" id="SignalP"/>
    </source>
</evidence>
<dbReference type="SUPFAM" id="SSF49464">
    <property type="entry name" value="Carboxypeptidase regulatory domain-like"/>
    <property type="match status" value="1"/>
</dbReference>
<organism evidence="2 3">
    <name type="scientific">Mesohalobacter halotolerans</name>
    <dbReference type="NCBI Taxonomy" id="1883405"/>
    <lineage>
        <taxon>Bacteria</taxon>
        <taxon>Pseudomonadati</taxon>
        <taxon>Bacteroidota</taxon>
        <taxon>Flavobacteriia</taxon>
        <taxon>Flavobacteriales</taxon>
        <taxon>Flavobacteriaceae</taxon>
        <taxon>Mesohalobacter</taxon>
    </lineage>
</organism>
<dbReference type="RefSeq" id="WP_138931249.1">
    <property type="nucleotide sequence ID" value="NZ_SWMU01000001.1"/>
</dbReference>
<comment type="caution">
    <text evidence="2">The sequence shown here is derived from an EMBL/GenBank/DDBJ whole genome shotgun (WGS) entry which is preliminary data.</text>
</comment>
<dbReference type="Pfam" id="PF18939">
    <property type="entry name" value="DUF5686"/>
    <property type="match status" value="1"/>
</dbReference>
<keyword evidence="2" id="KW-0645">Protease</keyword>
<feature type="signal peptide" evidence="1">
    <location>
        <begin position="1"/>
        <end position="20"/>
    </location>
</feature>
<gene>
    <name evidence="2" type="ORF">FCN74_03790</name>
</gene>
<dbReference type="Pfam" id="PF13715">
    <property type="entry name" value="CarbopepD_reg_2"/>
    <property type="match status" value="1"/>
</dbReference>
<keyword evidence="3" id="KW-1185">Reference proteome</keyword>
<dbReference type="GO" id="GO:0004180">
    <property type="term" value="F:carboxypeptidase activity"/>
    <property type="evidence" value="ECO:0007669"/>
    <property type="project" value="UniProtKB-KW"/>
</dbReference>
<proteinExistence type="predicted"/>
<dbReference type="InterPro" id="IPR043741">
    <property type="entry name" value="DUF5686"/>
</dbReference>
<dbReference type="OrthoDB" id="604691at2"/>
<dbReference type="Gene3D" id="2.60.40.1120">
    <property type="entry name" value="Carboxypeptidase-like, regulatory domain"/>
    <property type="match status" value="1"/>
</dbReference>
<name>A0A4U5TWC8_9FLAO</name>
<dbReference type="Proteomes" id="UP000306552">
    <property type="component" value="Unassembled WGS sequence"/>
</dbReference>
<evidence type="ECO:0000313" key="3">
    <source>
        <dbReference type="Proteomes" id="UP000306552"/>
    </source>
</evidence>
<dbReference type="AlphaFoldDB" id="A0A4U5TWC8"/>
<keyword evidence="1" id="KW-0732">Signal</keyword>
<sequence>MKQSCLALLFALFLTLNFYGQYQINGKVLDAETKENLAFANITFNNNKKRGVITDIDGKFVYKSNKPIKNIEVSYLGYQTLKLKPDSNTNLIIALKPALESLDEVVITNAENPALRIVKQVIANKALNNPLKKGGFRYTSYNKSIIDKEGRQEESDSLRQVFLEQIEKGELDPESDTLGGFEKTLIREGNFNIMLFESVTKRKFLPPDLSEETVVATRVSGFKDPYFAVLATELQPFGFYEDNINLMDLHFLNPIAKGSIKRYDYTLEEKISRGNDTIFNISFQPKPDANIDGLKGFMYINSDAYAIQNIVAEPYDKLITHLKIQQKYKRIADKQWFPEQLNFEFTTQQGIFINGNTYLKDIKFTDSLKPKDFSEVQLKYQDDAPKRDKTFWNQYRVDSLSQTDKNTYKVVDSIGERLKLDKVLDVVTSLSDGYVPWGKFNIPFNRFFGYNSHEGFRLGAGLETNDKFLKNVILGGYTAYGFKDSEWKFGAKARYNINESDDMFLQFNYNNDVREIGRSTINNQNFSGRGNLRSFIASRMDLVEHFQIEFGRRDFKYLSWRIGLRNEWIRPQFNYAFVNNSNNITNFRNSEAVINLRYAFRERIVQTPKKRISLGTTYPVFNLRYTKGFDSFLDGAFDYQKIEASLSHSFFSRNFGQTRYHIQAGYIDSDIPLDLLFTGEGSNDDDIPIVMPDTFQTMLPYEFLSDQYVHLFLTHDLGSLLFKAKDFNPGLILHHNMGWGDLEHPQSHNWNFNTKEQIFIESGLEVTKILKLNYLDAFYAGIGAGGFYRYGFYSFDKSSDNFVFKLNVTFTLN</sequence>
<keyword evidence="2" id="KW-0378">Hydrolase</keyword>
<keyword evidence="2" id="KW-0121">Carboxypeptidase</keyword>
<feature type="chain" id="PRO_5020933410" evidence="1">
    <location>
        <begin position="21"/>
        <end position="813"/>
    </location>
</feature>
<dbReference type="InterPro" id="IPR008969">
    <property type="entry name" value="CarboxyPept-like_regulatory"/>
</dbReference>